<dbReference type="Proteomes" id="UP001605036">
    <property type="component" value="Unassembled WGS sequence"/>
</dbReference>
<evidence type="ECO:0000256" key="2">
    <source>
        <dbReference type="ARBA" id="ARBA00012176"/>
    </source>
</evidence>
<dbReference type="SUPFAM" id="SSF102588">
    <property type="entry name" value="LmbE-like"/>
    <property type="match status" value="1"/>
</dbReference>
<dbReference type="Pfam" id="PF02585">
    <property type="entry name" value="PIG-L"/>
    <property type="match status" value="1"/>
</dbReference>
<name>A0ABD1ZRX7_9MARC</name>
<evidence type="ECO:0000256" key="1">
    <source>
        <dbReference type="ARBA" id="ARBA00006066"/>
    </source>
</evidence>
<keyword evidence="4" id="KW-1185">Reference proteome</keyword>
<sequence>MGMMCLILFPHDLLKPLPSSTSEGENNLLLVAHPDDECMFFGPTLLLLSMLGGCEFHVLCISIGNADGLGSLRKLEMMSSCSVFKG</sequence>
<dbReference type="PANTHER" id="PTHR12993:SF11">
    <property type="entry name" value="N-ACETYLGLUCOSAMINYL-PHOSPHATIDYLINOSITOL DE-N-ACETYLASE"/>
    <property type="match status" value="1"/>
</dbReference>
<dbReference type="EMBL" id="JBHFFA010000001">
    <property type="protein sequence ID" value="KAL2653496.1"/>
    <property type="molecule type" value="Genomic_DNA"/>
</dbReference>
<evidence type="ECO:0000313" key="3">
    <source>
        <dbReference type="EMBL" id="KAL2653496.1"/>
    </source>
</evidence>
<dbReference type="InterPro" id="IPR024078">
    <property type="entry name" value="LmbE-like_dom_sf"/>
</dbReference>
<accession>A0ABD1ZRX7</accession>
<dbReference type="Gene3D" id="3.40.50.10320">
    <property type="entry name" value="LmbE-like"/>
    <property type="match status" value="1"/>
</dbReference>
<organism evidence="3 4">
    <name type="scientific">Riccia fluitans</name>
    <dbReference type="NCBI Taxonomy" id="41844"/>
    <lineage>
        <taxon>Eukaryota</taxon>
        <taxon>Viridiplantae</taxon>
        <taxon>Streptophyta</taxon>
        <taxon>Embryophyta</taxon>
        <taxon>Marchantiophyta</taxon>
        <taxon>Marchantiopsida</taxon>
        <taxon>Marchantiidae</taxon>
        <taxon>Marchantiales</taxon>
        <taxon>Ricciaceae</taxon>
        <taxon>Riccia</taxon>
    </lineage>
</organism>
<dbReference type="InterPro" id="IPR003737">
    <property type="entry name" value="GlcNAc_PI_deacetylase-related"/>
</dbReference>
<dbReference type="AlphaFoldDB" id="A0ABD1ZRX7"/>
<gene>
    <name evidence="3" type="ORF">R1flu_021624</name>
</gene>
<reference evidence="3 4" key="1">
    <citation type="submission" date="2024-09" db="EMBL/GenBank/DDBJ databases">
        <title>Chromosome-scale assembly of Riccia fluitans.</title>
        <authorList>
            <person name="Paukszto L."/>
            <person name="Sawicki J."/>
            <person name="Karawczyk K."/>
            <person name="Piernik-Szablinska J."/>
            <person name="Szczecinska M."/>
            <person name="Mazdziarz M."/>
        </authorList>
    </citation>
    <scope>NUCLEOTIDE SEQUENCE [LARGE SCALE GENOMIC DNA]</scope>
    <source>
        <strain evidence="3">Rf_01</strain>
        <tissue evidence="3">Aerial parts of the thallus</tissue>
    </source>
</reference>
<dbReference type="GO" id="GO:0000225">
    <property type="term" value="F:N-acetylglucosaminylphosphatidylinositol deacetylase activity"/>
    <property type="evidence" value="ECO:0007669"/>
    <property type="project" value="UniProtKB-EC"/>
</dbReference>
<proteinExistence type="inferred from homology"/>
<comment type="caution">
    <text evidence="3">The sequence shown here is derived from an EMBL/GenBank/DDBJ whole genome shotgun (WGS) entry which is preliminary data.</text>
</comment>
<evidence type="ECO:0000313" key="4">
    <source>
        <dbReference type="Proteomes" id="UP001605036"/>
    </source>
</evidence>
<protein>
    <recommendedName>
        <fullName evidence="2">N-acetylglucosaminylphosphatidylinositol deacetylase</fullName>
        <ecNumber evidence="2">3.5.1.89</ecNumber>
    </recommendedName>
</protein>
<dbReference type="EC" id="3.5.1.89" evidence="2"/>
<dbReference type="PANTHER" id="PTHR12993">
    <property type="entry name" value="N-ACETYLGLUCOSAMINYL-PHOSPHATIDYLINOSITOL DE-N-ACETYLASE-RELATED"/>
    <property type="match status" value="1"/>
</dbReference>
<comment type="similarity">
    <text evidence="1">Belongs to the PIGL family.</text>
</comment>